<protein>
    <recommendedName>
        <fullName evidence="3 10">Catalase</fullName>
        <ecNumber evidence="3 10">1.11.1.6</ecNumber>
    </recommendedName>
</protein>
<evidence type="ECO:0000256" key="12">
    <source>
        <dbReference type="PIRSR" id="PIRSR038927-2"/>
    </source>
</evidence>
<dbReference type="PROSITE" id="PS51402">
    <property type="entry name" value="CATALASE_3"/>
    <property type="match status" value="1"/>
</dbReference>
<dbReference type="RefSeq" id="WP_076321720.1">
    <property type="nucleotide sequence ID" value="NZ_MRTF01000002.1"/>
</dbReference>
<dbReference type="PANTHER" id="PTHR42821:SF1">
    <property type="entry name" value="CATALASE-B"/>
    <property type="match status" value="1"/>
</dbReference>
<dbReference type="EC" id="1.11.1.6" evidence="3 10"/>
<dbReference type="FunFam" id="2.40.180.10:FF:000003">
    <property type="entry name" value="Catalase"/>
    <property type="match status" value="1"/>
</dbReference>
<dbReference type="InterPro" id="IPR043156">
    <property type="entry name" value="Catalase_clade2_helical"/>
</dbReference>
<dbReference type="InterPro" id="IPR002226">
    <property type="entry name" value="Catalase_haem_BS"/>
</dbReference>
<evidence type="ECO:0000256" key="11">
    <source>
        <dbReference type="PIRSR" id="PIRSR038927-1"/>
    </source>
</evidence>
<dbReference type="InterPro" id="IPR010582">
    <property type="entry name" value="Catalase_immune_responsive"/>
</dbReference>
<dbReference type="PROSITE" id="PS00437">
    <property type="entry name" value="CATALASE_1"/>
    <property type="match status" value="1"/>
</dbReference>
<dbReference type="InterPro" id="IPR029062">
    <property type="entry name" value="Class_I_gatase-like"/>
</dbReference>
<evidence type="ECO:0000256" key="2">
    <source>
        <dbReference type="ARBA" id="ARBA00010660"/>
    </source>
</evidence>
<reference evidence="18 19" key="1">
    <citation type="submission" date="2016-11" db="EMBL/GenBank/DDBJ databases">
        <title>Paenibacillus species isolates.</title>
        <authorList>
            <person name="Beno S.M."/>
        </authorList>
    </citation>
    <scope>NUCLEOTIDE SEQUENCE [LARGE SCALE GENOMIC DNA]</scope>
    <source>
        <strain evidence="18 19">FSL F4-0100</strain>
    </source>
</reference>
<name>A0A1R1B613_PAELA</name>
<feature type="binding site" evidence="13">
    <location>
        <position position="80"/>
    </location>
    <ligand>
        <name>heme</name>
        <dbReference type="ChEBI" id="CHEBI:30413"/>
    </ligand>
</feature>
<dbReference type="GO" id="GO:0042744">
    <property type="term" value="P:hydrogen peroxide catabolic process"/>
    <property type="evidence" value="ECO:0007669"/>
    <property type="project" value="UniProtKB-UniRule"/>
</dbReference>
<feature type="active site" evidence="11">
    <location>
        <position position="83"/>
    </location>
</feature>
<dbReference type="SMART" id="SM01060">
    <property type="entry name" value="Catalase"/>
    <property type="match status" value="1"/>
</dbReference>
<dbReference type="PRINTS" id="PR00067">
    <property type="entry name" value="CATALASE"/>
</dbReference>
<dbReference type="InterPro" id="IPR020835">
    <property type="entry name" value="Catalase_sf"/>
</dbReference>
<feature type="binding site" evidence="13">
    <location>
        <position position="366"/>
    </location>
    <ligand>
        <name>heme</name>
        <dbReference type="ChEBI" id="CHEBI:30413"/>
    </ligand>
</feature>
<evidence type="ECO:0000256" key="9">
    <source>
        <dbReference type="ARBA" id="ARBA00023324"/>
    </source>
</evidence>
<dbReference type="GO" id="GO:0006979">
    <property type="term" value="P:response to oxidative stress"/>
    <property type="evidence" value="ECO:0007669"/>
    <property type="project" value="InterPro"/>
</dbReference>
<comment type="function">
    <text evidence="10">Decomposes hydrogen peroxide into water and oxygen; serves to protect cells from the toxic effects of hydrogen peroxide.</text>
</comment>
<dbReference type="SUPFAM" id="SSF52317">
    <property type="entry name" value="Class I glutamine amidotransferase-like"/>
    <property type="match status" value="1"/>
</dbReference>
<dbReference type="Gene3D" id="2.40.180.10">
    <property type="entry name" value="Catalase core domain"/>
    <property type="match status" value="1"/>
</dbReference>
<evidence type="ECO:0000256" key="1">
    <source>
        <dbReference type="ARBA" id="ARBA00001971"/>
    </source>
</evidence>
<dbReference type="GO" id="GO:0020037">
    <property type="term" value="F:heme binding"/>
    <property type="evidence" value="ECO:0007669"/>
    <property type="project" value="UniProtKB-UniRule"/>
</dbReference>
<keyword evidence="4 10" id="KW-0575">Peroxidase</keyword>
<dbReference type="CDD" id="cd08155">
    <property type="entry name" value="catalase_clade_2"/>
    <property type="match status" value="1"/>
</dbReference>
<evidence type="ECO:0000256" key="16">
    <source>
        <dbReference type="SAM" id="MobiDB-lite"/>
    </source>
</evidence>
<dbReference type="InterPro" id="IPR011614">
    <property type="entry name" value="Catalase_core"/>
</dbReference>
<comment type="similarity">
    <text evidence="2">Belongs to the catalase family. HPII subfamily.</text>
</comment>
<dbReference type="Proteomes" id="UP000187074">
    <property type="component" value="Unassembled WGS sequence"/>
</dbReference>
<evidence type="ECO:0000256" key="7">
    <source>
        <dbReference type="ARBA" id="ARBA00023002"/>
    </source>
</evidence>
<dbReference type="GO" id="GO:0004096">
    <property type="term" value="F:catalase activity"/>
    <property type="evidence" value="ECO:0007669"/>
    <property type="project" value="UniProtKB-UniRule"/>
</dbReference>
<keyword evidence="8 10" id="KW-0408">Iron</keyword>
<dbReference type="InterPro" id="IPR041399">
    <property type="entry name" value="Catalase_large_C"/>
</dbReference>
<dbReference type="PANTHER" id="PTHR42821">
    <property type="entry name" value="CATALASE"/>
    <property type="match status" value="1"/>
</dbReference>
<dbReference type="PROSITE" id="PS00438">
    <property type="entry name" value="CATALASE_2"/>
    <property type="match status" value="1"/>
</dbReference>
<dbReference type="Gene3D" id="1.20.1370.20">
    <property type="match status" value="1"/>
</dbReference>
<feature type="region of interest" description="Disordered" evidence="16">
    <location>
        <begin position="1"/>
        <end position="24"/>
    </location>
</feature>
<comment type="catalytic activity">
    <reaction evidence="10 15">
        <text>2 H2O2 = O2 + 2 H2O</text>
        <dbReference type="Rhea" id="RHEA:20309"/>
        <dbReference type="ChEBI" id="CHEBI:15377"/>
        <dbReference type="ChEBI" id="CHEBI:15379"/>
        <dbReference type="ChEBI" id="CHEBI:16240"/>
        <dbReference type="EC" id="1.11.1.6"/>
    </reaction>
</comment>
<dbReference type="PIRSF" id="PIRSF038927">
    <property type="entry name" value="Catalase_clade2"/>
    <property type="match status" value="1"/>
</dbReference>
<proteinExistence type="inferred from homology"/>
<dbReference type="Pfam" id="PF18011">
    <property type="entry name" value="Catalase_C"/>
    <property type="match status" value="1"/>
</dbReference>
<feature type="compositionally biased region" description="Low complexity" evidence="16">
    <location>
        <begin position="1"/>
        <end position="13"/>
    </location>
</feature>
<evidence type="ECO:0000256" key="13">
    <source>
        <dbReference type="PIRSR" id="PIRSR038927-3"/>
    </source>
</evidence>
<evidence type="ECO:0000313" key="18">
    <source>
        <dbReference type="EMBL" id="OME94900.1"/>
    </source>
</evidence>
<organism evidence="18 19">
    <name type="scientific">Paenibacillus lautus</name>
    <name type="common">Bacillus lautus</name>
    <dbReference type="NCBI Taxonomy" id="1401"/>
    <lineage>
        <taxon>Bacteria</taxon>
        <taxon>Bacillati</taxon>
        <taxon>Bacillota</taxon>
        <taxon>Bacilli</taxon>
        <taxon>Bacillales</taxon>
        <taxon>Paenibacillaceae</taxon>
        <taxon>Paenibacillus</taxon>
    </lineage>
</organism>
<evidence type="ECO:0000256" key="10">
    <source>
        <dbReference type="PIRNR" id="PIRNR038927"/>
    </source>
</evidence>
<gene>
    <name evidence="18" type="ORF">BK123_07330</name>
</gene>
<dbReference type="Pfam" id="PF06628">
    <property type="entry name" value="Catalase-rel"/>
    <property type="match status" value="1"/>
</dbReference>
<keyword evidence="9 10" id="KW-0376">Hydrogen peroxide</keyword>
<dbReference type="InterPro" id="IPR024708">
    <property type="entry name" value="Catalase_AS"/>
</dbReference>
<dbReference type="GO" id="GO:0046872">
    <property type="term" value="F:metal ion binding"/>
    <property type="evidence" value="ECO:0007669"/>
    <property type="project" value="UniProtKB-KW"/>
</dbReference>
<comment type="cofactor">
    <cofactor evidence="1 10 12">
        <name>heme</name>
        <dbReference type="ChEBI" id="CHEBI:30413"/>
    </cofactor>
</comment>
<dbReference type="CDD" id="cd03132">
    <property type="entry name" value="GATase1_catalase"/>
    <property type="match status" value="1"/>
</dbReference>
<feature type="binding site" evidence="13">
    <location>
        <position position="377"/>
    </location>
    <ligand>
        <name>heme</name>
        <dbReference type="ChEBI" id="CHEBI:30413"/>
    </ligand>
</feature>
<dbReference type="AlphaFoldDB" id="A0A1R1B613"/>
<feature type="binding site" description="axial binding residue" evidence="12">
    <location>
        <position position="370"/>
    </location>
    <ligand>
        <name>heme</name>
        <dbReference type="ChEBI" id="CHEBI:30413"/>
    </ligand>
    <ligandPart>
        <name>Fe</name>
        <dbReference type="ChEBI" id="CHEBI:18248"/>
    </ligandPart>
</feature>
<evidence type="ECO:0000313" key="19">
    <source>
        <dbReference type="Proteomes" id="UP000187074"/>
    </source>
</evidence>
<keyword evidence="7 10" id="KW-0560">Oxidoreductase</keyword>
<feature type="domain" description="Catalase core" evidence="17">
    <location>
        <begin position="36"/>
        <end position="424"/>
    </location>
</feature>
<evidence type="ECO:0000256" key="14">
    <source>
        <dbReference type="PIRSR" id="PIRSR038927-4"/>
    </source>
</evidence>
<evidence type="ECO:0000256" key="8">
    <source>
        <dbReference type="ARBA" id="ARBA00023004"/>
    </source>
</evidence>
<comment type="caution">
    <text evidence="18">The sequence shown here is derived from an EMBL/GenBank/DDBJ whole genome shotgun (WGS) entry which is preliminary data.</text>
</comment>
<keyword evidence="5 10" id="KW-0349">Heme</keyword>
<evidence type="ECO:0000256" key="4">
    <source>
        <dbReference type="ARBA" id="ARBA00022559"/>
    </source>
</evidence>
<dbReference type="Pfam" id="PF00199">
    <property type="entry name" value="Catalase"/>
    <property type="match status" value="1"/>
</dbReference>
<evidence type="ECO:0000256" key="6">
    <source>
        <dbReference type="ARBA" id="ARBA00022723"/>
    </source>
</evidence>
<feature type="active site" evidence="11">
    <location>
        <position position="156"/>
    </location>
</feature>
<dbReference type="STRING" id="1401.BK123_07330"/>
<evidence type="ECO:0000256" key="15">
    <source>
        <dbReference type="RuleBase" id="RU000498"/>
    </source>
</evidence>
<feature type="cross-link" description="3'-histidyl-3-tyrosine (His-Tyr)" evidence="14">
    <location>
        <begin position="347"/>
        <end position="370"/>
    </location>
</feature>
<dbReference type="OrthoDB" id="9760293at2"/>
<dbReference type="InterPro" id="IPR018028">
    <property type="entry name" value="Catalase"/>
</dbReference>
<dbReference type="Gene3D" id="3.40.50.880">
    <property type="match status" value="1"/>
</dbReference>
<sequence length="689" mass="77035">MDNSNANSNANSSYNKTSKDQQLEQFTVDNDAKELTTNQGLKVSEDEHSLKAGERGPTLMEDFHFREKMTHFDHERIPERIVHARGFGAHGYFQLYESMKDYTKAKFLQDPSVVTPVFVRFSTVAGSRGSADTVRDVRGFATKFYTEEGNYDLVGNNMPVLFIQDAMKFPDFIHAVKPEPHNEIPQAQSAHDTFWDFVANNSESAHMIMWAMSDRSLPRSFRMMEGFGVHTFRFVNEEGQAHFVKFHWKPVLGTHSLVWDETQKLAGKDPDFNRRDLWDAIESGNYPEFEFGVQMIREDEEFNFGFDILDPTKIWPEELIPVKIIGKMTLNRNTDNFFAETEQIAFHPGHVVPGIDFTNDPLLQGRLFSYTDTQLSRLGGPNFHEIPINRPIAPVHNNQRDGMHRMTLNKGPVSYHKNGIAGNTPKPVPVESGGYEHYTEKVEGRKVQARSDSFKDHFSQAALFWNSMSEVEKQHIVAAFQFELGKVQRKEIRQQVVDLFANVDSELATRISEGIGTMPPQTSGSASSESSPALSMMNTVKLPLTRKVAVLAGNGFTDELPFVLTQLQQAGIITEVVSAKLGVIQGKAGGELEVNHSLLGADSVLFDAVLVAGGALSVSELLAEQKVLDFVKEAYQHFKPIAAIAEGANLLPSSSGEGIVVAQENVDLKPFGEAFIEAIAAHRHWSRTI</sequence>
<keyword evidence="6 10" id="KW-0479">Metal-binding</keyword>
<accession>A0A1R1B613</accession>
<dbReference type="SUPFAM" id="SSF56634">
    <property type="entry name" value="Heme-dependent catalase-like"/>
    <property type="match status" value="1"/>
</dbReference>
<dbReference type="InterPro" id="IPR024712">
    <property type="entry name" value="Catalase_clade2"/>
</dbReference>
<dbReference type="EMBL" id="MRTF01000002">
    <property type="protein sequence ID" value="OME94900.1"/>
    <property type="molecule type" value="Genomic_DNA"/>
</dbReference>
<feature type="binding site" evidence="13">
    <location>
        <position position="169"/>
    </location>
    <ligand>
        <name>heme</name>
        <dbReference type="ChEBI" id="CHEBI:30413"/>
    </ligand>
</feature>
<evidence type="ECO:0000259" key="17">
    <source>
        <dbReference type="SMART" id="SM01060"/>
    </source>
</evidence>
<evidence type="ECO:0000256" key="5">
    <source>
        <dbReference type="ARBA" id="ARBA00022617"/>
    </source>
</evidence>
<dbReference type="GO" id="GO:0005829">
    <property type="term" value="C:cytosol"/>
    <property type="evidence" value="ECO:0007669"/>
    <property type="project" value="TreeGrafter"/>
</dbReference>
<feature type="binding site" evidence="13">
    <location>
        <position position="120"/>
    </location>
    <ligand>
        <name>heme</name>
        <dbReference type="ChEBI" id="CHEBI:30413"/>
    </ligand>
</feature>
<evidence type="ECO:0000256" key="3">
    <source>
        <dbReference type="ARBA" id="ARBA00012314"/>
    </source>
</evidence>